<dbReference type="GeneID" id="63866593"/>
<dbReference type="Gene3D" id="1.20.140.10">
    <property type="entry name" value="Butyryl-CoA Dehydrogenase, subunit A, domain 3"/>
    <property type="match status" value="1"/>
</dbReference>
<sequence>MSSTTVLLDQNLFNLSYNSLSEVDQTRMSDLRARSITRYYGFAPNDISHLTPKFWAFHRDDICAFDISAFSLITIQCNLVAGTLATYAEKRTEYQNLVKRVLSFDVQGQYMLTELGHGLDAKHLETTATLLSDGSFDLYTPRLHAAKYMPPTSPVEGFPRFGLVMARLIVENEDRDVRPFIVWLNNGREMCPGVTCRVLPRRAGSKPLDHSITSFNHVRLPASALLGSLAKPDDPRQNFLHVISRIGVGTMAISTTLLPILKRCAFVAGKYSLRRRITNPEGSLISIFTFRTQQQPILHALAQIAVFEAWIPQCIAQYTDPTLTAPVRHALGVCVKAVLSKAVQHSGFHLAERCGAQGLYEYNHIVESQLESRGIAVSEGDTLVLSIRLTTELLLNRYAMPQSRHPATLLAQHETGLLAATRTRLHTMSDGHRGAEYNRVLLPQCLPIVEAIGQRMAYEAALDAGVEPDLLALYEAGVVLQDPAWYAEHCGLSREAQLDQERRALDALEPRVEELLDGLGVERFCTAPILSAERMERFVAGLPTFGEDGNREGQRESRL</sequence>
<name>A0A8G1W0B1_9EURO</name>
<feature type="domain" description="Acyl-CoA oxidase C-alpha1" evidence="1">
    <location>
        <begin position="253"/>
        <end position="390"/>
    </location>
</feature>
<dbReference type="AlphaFoldDB" id="A0A8G1W0B1"/>
<dbReference type="GO" id="GO:0003997">
    <property type="term" value="F:acyl-CoA oxidase activity"/>
    <property type="evidence" value="ECO:0007669"/>
    <property type="project" value="InterPro"/>
</dbReference>
<dbReference type="InterPro" id="IPR055060">
    <property type="entry name" value="ACOX_C_alpha1"/>
</dbReference>
<evidence type="ECO:0000313" key="2">
    <source>
        <dbReference type="EMBL" id="RAK78166.1"/>
    </source>
</evidence>
<dbReference type="OrthoDB" id="538336at2759"/>
<dbReference type="GO" id="GO:0005504">
    <property type="term" value="F:fatty acid binding"/>
    <property type="evidence" value="ECO:0007669"/>
    <property type="project" value="TreeGrafter"/>
</dbReference>
<dbReference type="SUPFAM" id="SSF47203">
    <property type="entry name" value="Acyl-CoA dehydrogenase C-terminal domain-like"/>
    <property type="match status" value="1"/>
</dbReference>
<dbReference type="InterPro" id="IPR046373">
    <property type="entry name" value="Acyl-CoA_Oxase/DH_mid-dom_sf"/>
</dbReference>
<protein>
    <submittedName>
        <fullName evidence="2">Acyl-CoA dehydrogenase NM domain-like protein</fullName>
    </submittedName>
</protein>
<dbReference type="SUPFAM" id="SSF56645">
    <property type="entry name" value="Acyl-CoA dehydrogenase NM domain-like"/>
    <property type="match status" value="1"/>
</dbReference>
<dbReference type="InterPro" id="IPR009100">
    <property type="entry name" value="AcylCoA_DH/oxidase_NM_dom_sf"/>
</dbReference>
<dbReference type="GO" id="GO:0005777">
    <property type="term" value="C:peroxisome"/>
    <property type="evidence" value="ECO:0007669"/>
    <property type="project" value="InterPro"/>
</dbReference>
<dbReference type="GO" id="GO:0071949">
    <property type="term" value="F:FAD binding"/>
    <property type="evidence" value="ECO:0007669"/>
    <property type="project" value="InterPro"/>
</dbReference>
<dbReference type="Pfam" id="PF22924">
    <property type="entry name" value="ACOX_C_alpha1"/>
    <property type="match status" value="1"/>
</dbReference>
<reference evidence="2 3" key="1">
    <citation type="submission" date="2018-02" db="EMBL/GenBank/DDBJ databases">
        <title>The genomes of Aspergillus section Nigri reveals drivers in fungal speciation.</title>
        <authorList>
            <consortium name="DOE Joint Genome Institute"/>
            <person name="Vesth T.C."/>
            <person name="Nybo J."/>
            <person name="Theobald S."/>
            <person name="Brandl J."/>
            <person name="Frisvad J.C."/>
            <person name="Nielsen K.F."/>
            <person name="Lyhne E.K."/>
            <person name="Kogle M.E."/>
            <person name="Kuo A."/>
            <person name="Riley R."/>
            <person name="Clum A."/>
            <person name="Nolan M."/>
            <person name="Lipzen A."/>
            <person name="Salamov A."/>
            <person name="Henrissat B."/>
            <person name="Wiebenga A."/>
            <person name="De vries R.P."/>
            <person name="Grigoriev I.V."/>
            <person name="Mortensen U.H."/>
            <person name="Andersen M.R."/>
            <person name="Baker S.E."/>
        </authorList>
    </citation>
    <scope>NUCLEOTIDE SEQUENCE [LARGE SCALE GENOMIC DNA]</scope>
    <source>
        <strain evidence="2 3">CBS 313.89</strain>
    </source>
</reference>
<dbReference type="Gene3D" id="2.40.110.10">
    <property type="entry name" value="Butyryl-CoA Dehydrogenase, subunit A, domain 2"/>
    <property type="match status" value="1"/>
</dbReference>
<dbReference type="RefSeq" id="XP_040802176.1">
    <property type="nucleotide sequence ID" value="XM_040949260.1"/>
</dbReference>
<dbReference type="PANTHER" id="PTHR10909">
    <property type="entry name" value="ELECTRON TRANSPORT OXIDOREDUCTASE"/>
    <property type="match status" value="1"/>
</dbReference>
<evidence type="ECO:0000313" key="3">
    <source>
        <dbReference type="Proteomes" id="UP000249789"/>
    </source>
</evidence>
<organism evidence="2 3">
    <name type="scientific">Aspergillus fijiensis CBS 313.89</name>
    <dbReference type="NCBI Taxonomy" id="1448319"/>
    <lineage>
        <taxon>Eukaryota</taxon>
        <taxon>Fungi</taxon>
        <taxon>Dikarya</taxon>
        <taxon>Ascomycota</taxon>
        <taxon>Pezizomycotina</taxon>
        <taxon>Eurotiomycetes</taxon>
        <taxon>Eurotiomycetidae</taxon>
        <taxon>Eurotiales</taxon>
        <taxon>Aspergillaceae</taxon>
        <taxon>Aspergillus</taxon>
    </lineage>
</organism>
<keyword evidence="3" id="KW-1185">Reference proteome</keyword>
<gene>
    <name evidence="2" type="ORF">BO72DRAFT_507461</name>
</gene>
<dbReference type="Proteomes" id="UP000249789">
    <property type="component" value="Unassembled WGS sequence"/>
</dbReference>
<proteinExistence type="predicted"/>
<dbReference type="GO" id="GO:0033540">
    <property type="term" value="P:fatty acid beta-oxidation using acyl-CoA oxidase"/>
    <property type="evidence" value="ECO:0007669"/>
    <property type="project" value="TreeGrafter"/>
</dbReference>
<accession>A0A8G1W0B1</accession>
<dbReference type="InterPro" id="IPR036250">
    <property type="entry name" value="AcylCo_DH-like_C"/>
</dbReference>
<dbReference type="EMBL" id="KZ824638">
    <property type="protein sequence ID" value="RAK78166.1"/>
    <property type="molecule type" value="Genomic_DNA"/>
</dbReference>
<dbReference type="GO" id="GO:0055088">
    <property type="term" value="P:lipid homeostasis"/>
    <property type="evidence" value="ECO:0007669"/>
    <property type="project" value="TreeGrafter"/>
</dbReference>
<evidence type="ECO:0000259" key="1">
    <source>
        <dbReference type="Pfam" id="PF22924"/>
    </source>
</evidence>
<dbReference type="InterPro" id="IPR012258">
    <property type="entry name" value="Acyl-CoA_oxidase"/>
</dbReference>
<dbReference type="PANTHER" id="PTHR10909:SF382">
    <property type="entry name" value="ACYL-COENZYME A OXIDASE"/>
    <property type="match status" value="1"/>
</dbReference>
<dbReference type="VEuPathDB" id="FungiDB:BO72DRAFT_507461"/>